<dbReference type="EMBL" id="BAAAFM010000003">
    <property type="protein sequence ID" value="GAA0205583.1"/>
    <property type="molecule type" value="Genomic_DNA"/>
</dbReference>
<reference evidence="2" key="1">
    <citation type="journal article" date="2019" name="Int. J. Syst. Evol. Microbiol.">
        <title>The Global Catalogue of Microorganisms (GCM) 10K type strain sequencing project: providing services to taxonomists for standard genome sequencing and annotation.</title>
        <authorList>
            <consortium name="The Broad Institute Genomics Platform"/>
            <consortium name="The Broad Institute Genome Sequencing Center for Infectious Disease"/>
            <person name="Wu L."/>
            <person name="Ma J."/>
        </authorList>
    </citation>
    <scope>NUCLEOTIDE SEQUENCE [LARGE SCALE GENOMIC DNA]</scope>
    <source>
        <strain evidence="2">JCM 16211</strain>
    </source>
</reference>
<organism evidence="1 2">
    <name type="scientific">Kangiella japonica</name>
    <dbReference type="NCBI Taxonomy" id="647384"/>
    <lineage>
        <taxon>Bacteria</taxon>
        <taxon>Pseudomonadati</taxon>
        <taxon>Pseudomonadota</taxon>
        <taxon>Gammaproteobacteria</taxon>
        <taxon>Kangiellales</taxon>
        <taxon>Kangiellaceae</taxon>
        <taxon>Kangiella</taxon>
    </lineage>
</organism>
<gene>
    <name evidence="1" type="ORF">GCM10009123_11320</name>
</gene>
<keyword evidence="2" id="KW-1185">Reference proteome</keyword>
<dbReference type="Proteomes" id="UP001501221">
    <property type="component" value="Unassembled WGS sequence"/>
</dbReference>
<proteinExistence type="predicted"/>
<name>A0ABP3CHP6_9GAMM</name>
<protein>
    <submittedName>
        <fullName evidence="1">Uncharacterized protein</fullName>
    </submittedName>
</protein>
<comment type="caution">
    <text evidence="1">The sequence shown here is derived from an EMBL/GenBank/DDBJ whole genome shotgun (WGS) entry which is preliminary data.</text>
</comment>
<evidence type="ECO:0000313" key="2">
    <source>
        <dbReference type="Proteomes" id="UP001501221"/>
    </source>
</evidence>
<accession>A0ABP3CHP6</accession>
<sequence>MILSDSNAEQSEKELEEILRIRAAHFAELSSGYLSYHKKAIENLSEVISDLRDETEQVDTLKHWNTNYTGFLTMLITDERGLVIKGVLRERFEKLLALPELSRMVSDRDYFIKLKRRIKASFQRYF</sequence>
<evidence type="ECO:0000313" key="1">
    <source>
        <dbReference type="EMBL" id="GAA0205583.1"/>
    </source>
</evidence>